<keyword evidence="2" id="KW-1185">Reference proteome</keyword>
<organism evidence="2 3">
    <name type="scientific">Mesorhabditis belari</name>
    <dbReference type="NCBI Taxonomy" id="2138241"/>
    <lineage>
        <taxon>Eukaryota</taxon>
        <taxon>Metazoa</taxon>
        <taxon>Ecdysozoa</taxon>
        <taxon>Nematoda</taxon>
        <taxon>Chromadorea</taxon>
        <taxon>Rhabditida</taxon>
        <taxon>Rhabditina</taxon>
        <taxon>Rhabditomorpha</taxon>
        <taxon>Rhabditoidea</taxon>
        <taxon>Rhabditidae</taxon>
        <taxon>Mesorhabditinae</taxon>
        <taxon>Mesorhabditis</taxon>
    </lineage>
</organism>
<feature type="compositionally biased region" description="Low complexity" evidence="1">
    <location>
        <begin position="28"/>
        <end position="40"/>
    </location>
</feature>
<evidence type="ECO:0000313" key="3">
    <source>
        <dbReference type="WBParaSite" id="MBELARI_LOCUS4028"/>
    </source>
</evidence>
<name>A0AAF3J905_9BILA</name>
<evidence type="ECO:0000313" key="2">
    <source>
        <dbReference type="Proteomes" id="UP000887575"/>
    </source>
</evidence>
<proteinExistence type="predicted"/>
<protein>
    <submittedName>
        <fullName evidence="3">Uncharacterized protein</fullName>
    </submittedName>
</protein>
<sequence>MIERKRTFQNDDFMEIHSKRLCTSSLSDSPSKISITSSDPTLNEVNSPPLPEIVLTFSETGNQMIASTSDSSLPPQDDKHLHVEHLVDIEGNDMWNDGQKEGIYDRDYVFPDNFDLLQEMDVDCYIPAEHHHWTQQAPHSPNGFNFGLGLNLNADLLDVYCSDL</sequence>
<accession>A0AAF3J905</accession>
<reference evidence="3" key="1">
    <citation type="submission" date="2024-02" db="UniProtKB">
        <authorList>
            <consortium name="WormBaseParasite"/>
        </authorList>
    </citation>
    <scope>IDENTIFICATION</scope>
</reference>
<dbReference type="AlphaFoldDB" id="A0AAF3J905"/>
<evidence type="ECO:0000256" key="1">
    <source>
        <dbReference type="SAM" id="MobiDB-lite"/>
    </source>
</evidence>
<dbReference type="Proteomes" id="UP000887575">
    <property type="component" value="Unassembled WGS sequence"/>
</dbReference>
<dbReference type="WBParaSite" id="MBELARI_LOCUS4028">
    <property type="protein sequence ID" value="MBELARI_LOCUS4028"/>
    <property type="gene ID" value="MBELARI_LOCUS4028"/>
</dbReference>
<feature type="region of interest" description="Disordered" evidence="1">
    <location>
        <begin position="28"/>
        <end position="47"/>
    </location>
</feature>